<proteinExistence type="predicted"/>
<protein>
    <submittedName>
        <fullName evidence="1">Uncharacterized protein</fullName>
    </submittedName>
</protein>
<evidence type="ECO:0000313" key="1">
    <source>
        <dbReference type="EMBL" id="OKP11055.1"/>
    </source>
</evidence>
<dbReference type="AlphaFoldDB" id="A0A1Q5UF00"/>
<gene>
    <name evidence="1" type="ORF">PENSUB_3576</name>
</gene>
<reference evidence="1 2" key="1">
    <citation type="submission" date="2016-10" db="EMBL/GenBank/DDBJ databases">
        <title>Genome sequence of the ascomycete fungus Penicillium subrubescens.</title>
        <authorList>
            <person name="De Vries R.P."/>
            <person name="Peng M."/>
            <person name="Dilokpimol A."/>
            <person name="Hilden K."/>
            <person name="Makela M.R."/>
            <person name="Grigoriev I."/>
            <person name="Riley R."/>
            <person name="Granchi Z."/>
        </authorList>
    </citation>
    <scope>NUCLEOTIDE SEQUENCE [LARGE SCALE GENOMIC DNA]</scope>
    <source>
        <strain evidence="1 2">CBS 132785</strain>
    </source>
</reference>
<dbReference type="Proteomes" id="UP000186955">
    <property type="component" value="Unassembled WGS sequence"/>
</dbReference>
<feature type="non-terminal residue" evidence="1">
    <location>
        <position position="1"/>
    </location>
</feature>
<sequence length="202" mass="22920">LGQALRFLVTTHAELITDVDGWVRPPTPNQRVFEIFGSYAYRTGMSYLDGNMNLLKKQIFLGHQIIGDKLWRDNIKLVNAGDIKGAKVIMGKLQQTVGIFNYLNYGELRPYMDAAWAQVAKGMEYADKHMPELKGILAIWKEFEPAFYSNMVKVAQDNFLSRISQIAAKYPLGGSVSNDAVTKMIYEYEQLKKAVDQIAFKL</sequence>
<keyword evidence="2" id="KW-1185">Reference proteome</keyword>
<dbReference type="STRING" id="1316194.A0A1Q5UF00"/>
<evidence type="ECO:0000313" key="2">
    <source>
        <dbReference type="Proteomes" id="UP000186955"/>
    </source>
</evidence>
<comment type="caution">
    <text evidence="1">The sequence shown here is derived from an EMBL/GenBank/DDBJ whole genome shotgun (WGS) entry which is preliminary data.</text>
</comment>
<dbReference type="EMBL" id="MNBE01000308">
    <property type="protein sequence ID" value="OKP11055.1"/>
    <property type="molecule type" value="Genomic_DNA"/>
</dbReference>
<organism evidence="1 2">
    <name type="scientific">Penicillium subrubescens</name>
    <dbReference type="NCBI Taxonomy" id="1316194"/>
    <lineage>
        <taxon>Eukaryota</taxon>
        <taxon>Fungi</taxon>
        <taxon>Dikarya</taxon>
        <taxon>Ascomycota</taxon>
        <taxon>Pezizomycotina</taxon>
        <taxon>Eurotiomycetes</taxon>
        <taxon>Eurotiomycetidae</taxon>
        <taxon>Eurotiales</taxon>
        <taxon>Aspergillaceae</taxon>
        <taxon>Penicillium</taxon>
    </lineage>
</organism>
<accession>A0A1Q5UF00</accession>
<name>A0A1Q5UF00_9EURO</name>